<accession>A0A177XU14</accession>
<dbReference type="EMBL" id="LLEI02000091">
    <property type="protein sequence ID" value="OAJ92103.1"/>
    <property type="molecule type" value="Genomic_DNA"/>
</dbReference>
<dbReference type="RefSeq" id="WP_049844982.1">
    <property type="nucleotide sequence ID" value="NZ_LLEI02000091.1"/>
</dbReference>
<name>A0A177XU14_9VIBR</name>
<dbReference type="NCBIfam" id="NF033907">
    <property type="entry name" value="ExsE2_fam"/>
    <property type="match status" value="1"/>
</dbReference>
<dbReference type="Proteomes" id="UP000078406">
    <property type="component" value="Unassembled WGS sequence"/>
</dbReference>
<gene>
    <name evidence="1" type="ORF">APB76_22355</name>
</gene>
<dbReference type="AlphaFoldDB" id="A0A177XU14"/>
<comment type="caution">
    <text evidence="1">The sequence shown here is derived from an EMBL/GenBank/DDBJ whole genome shotgun (WGS) entry which is preliminary data.</text>
</comment>
<proteinExistence type="predicted"/>
<sequence length="91" mass="10268">MSNDIQPTRNNAHVFTLDTSTERNNVSKKTFYGRSVTLLGSSERKQHKAQAKISLNKQLNQLSNLALSSTVLSDDKQFAINSLYKRKVEVL</sequence>
<protein>
    <submittedName>
        <fullName evidence="1">Uncharacterized protein</fullName>
    </submittedName>
</protein>
<reference evidence="1 2" key="1">
    <citation type="journal article" date="2016" name="Syst. Appl. Microbiol.">
        <title>Vibrio bivalvicida sp. nov., a novel larval pathogen for bivalve molluscs reared in a hatchery.</title>
        <authorList>
            <person name="Dubert J."/>
            <person name="Romalde J.L."/>
            <person name="Prado S."/>
            <person name="Barja J.L."/>
        </authorList>
    </citation>
    <scope>NUCLEOTIDE SEQUENCE [LARGE SCALE GENOMIC DNA]</scope>
    <source>
        <strain evidence="1 2">605</strain>
    </source>
</reference>
<organism evidence="1 2">
    <name type="scientific">Vibrio bivalvicida</name>
    <dbReference type="NCBI Taxonomy" id="1276888"/>
    <lineage>
        <taxon>Bacteria</taxon>
        <taxon>Pseudomonadati</taxon>
        <taxon>Pseudomonadota</taxon>
        <taxon>Gammaproteobacteria</taxon>
        <taxon>Vibrionales</taxon>
        <taxon>Vibrionaceae</taxon>
        <taxon>Vibrio</taxon>
        <taxon>Vibrio oreintalis group</taxon>
    </lineage>
</organism>
<evidence type="ECO:0000313" key="2">
    <source>
        <dbReference type="Proteomes" id="UP000078406"/>
    </source>
</evidence>
<evidence type="ECO:0000313" key="1">
    <source>
        <dbReference type="EMBL" id="OAJ92103.1"/>
    </source>
</evidence>